<accession>A0ABP9UBK1</accession>
<dbReference type="PROSITE" id="PS50905">
    <property type="entry name" value="FERRITIN_LIKE"/>
    <property type="match status" value="1"/>
</dbReference>
<protein>
    <recommendedName>
        <fullName evidence="1">Ferritin-like diiron domain-containing protein</fullName>
    </recommendedName>
</protein>
<dbReference type="InterPro" id="IPR009078">
    <property type="entry name" value="Ferritin-like_SF"/>
</dbReference>
<dbReference type="Pfam" id="PF00210">
    <property type="entry name" value="Ferritin"/>
    <property type="match status" value="1"/>
</dbReference>
<dbReference type="InterPro" id="IPR009040">
    <property type="entry name" value="Ferritin-like_diiron"/>
</dbReference>
<keyword evidence="3" id="KW-1185">Reference proteome</keyword>
<dbReference type="Proteomes" id="UP001449582">
    <property type="component" value="Unassembled WGS sequence"/>
</dbReference>
<dbReference type="SUPFAM" id="SSF47240">
    <property type="entry name" value="Ferritin-like"/>
    <property type="match status" value="1"/>
</dbReference>
<dbReference type="Gene3D" id="1.20.1260.10">
    <property type="match status" value="1"/>
</dbReference>
<evidence type="ECO:0000313" key="2">
    <source>
        <dbReference type="EMBL" id="GAA5414568.1"/>
    </source>
</evidence>
<dbReference type="InterPro" id="IPR008331">
    <property type="entry name" value="Ferritin_DPS_dom"/>
</dbReference>
<feature type="domain" description="Ferritin-like diiron" evidence="1">
    <location>
        <begin position="1"/>
        <end position="147"/>
    </location>
</feature>
<comment type="caution">
    <text evidence="2">The sequence shown here is derived from an EMBL/GenBank/DDBJ whole genome shotgun (WGS) entry which is preliminary data.</text>
</comment>
<reference evidence="2" key="1">
    <citation type="submission" date="2024-02" db="EMBL/GenBank/DDBJ databases">
        <title>Draft genome sequence of new strains in genus Ureaplasma.</title>
        <authorList>
            <person name="Nakajima Y."/>
            <person name="Segawa T."/>
        </authorList>
    </citation>
    <scope>NUCLEOTIDE SEQUENCE [LARGE SCALE GENOMIC DNA]</scope>
    <source>
        <strain evidence="2">OM1</strain>
    </source>
</reference>
<dbReference type="EMBL" id="BAABQM010000002">
    <property type="protein sequence ID" value="GAA5414568.1"/>
    <property type="molecule type" value="Genomic_DNA"/>
</dbReference>
<proteinExistence type="predicted"/>
<dbReference type="InterPro" id="IPR012347">
    <property type="entry name" value="Ferritin-like"/>
</dbReference>
<organism evidence="2 3">
    <name type="scientific">Ureaplasma ceti</name>
    <dbReference type="NCBI Taxonomy" id="3119530"/>
    <lineage>
        <taxon>Bacteria</taxon>
        <taxon>Bacillati</taxon>
        <taxon>Mycoplasmatota</taxon>
        <taxon>Mycoplasmoidales</taxon>
        <taxon>Mycoplasmoidaceae</taxon>
        <taxon>Ureaplasma</taxon>
    </lineage>
</organism>
<gene>
    <name evidence="2" type="ORF">UREOM_2790</name>
</gene>
<evidence type="ECO:0000259" key="1">
    <source>
        <dbReference type="PROSITE" id="PS50905"/>
    </source>
</evidence>
<sequence>MKKSELVVKTLSEHFFRNVQLGIYYVDLASQASSMGMVSFAKYIKSLSDDKITIHKDLIFKYLTSIDQELIGNCKEVEFKKFDNARQIAKELLEIERTIRSEVSEIAGICLKEDDFESFNFWQWFVKDGLKDFDEIQEINSAFDASEDLLLIDNTIDKLISENK</sequence>
<name>A0ABP9UBK1_9BACT</name>
<evidence type="ECO:0000313" key="3">
    <source>
        <dbReference type="Proteomes" id="UP001449582"/>
    </source>
</evidence>